<sequence length="301" mass="33377">MSGSNWRARVTTLETFFCILAVAGTLVIVYTTGGADGVIAGRNEVTAREHYEREKQNALGACFGREGPAAIECATKAIETAQDKSETRQDLYAQQDMAEWARWMWIIRAFTAGITAVGVWFVRRTLEATLEAVEDTSAATLAMQKQNEISKDATNRQLRAYLEVSECIVSVFPDDGEIIMQIRLKNCGQTPANDVRVMAESFAAPFPLDNERPFLPVDKEWGSSLGPGLETGCVKRIRTHNVEWAVQEAKARRGAFYIQGICEYLDCFGESHDTHFRYAFAGLVSDNGLLMQPCKTGNHST</sequence>
<dbReference type="EMBL" id="JACHNZ010000060">
    <property type="protein sequence ID" value="MBB4633828.1"/>
    <property type="molecule type" value="Genomic_DNA"/>
</dbReference>
<gene>
    <name evidence="2" type="ORF">GGQ98_003484</name>
</gene>
<dbReference type="Proteomes" id="UP000566324">
    <property type="component" value="Unassembled WGS sequence"/>
</dbReference>
<evidence type="ECO:0000313" key="2">
    <source>
        <dbReference type="EMBL" id="MBB4633828.1"/>
    </source>
</evidence>
<feature type="transmembrane region" description="Helical" evidence="1">
    <location>
        <begin position="103"/>
        <end position="122"/>
    </location>
</feature>
<protein>
    <submittedName>
        <fullName evidence="2">Uncharacterized protein</fullName>
    </submittedName>
</protein>
<evidence type="ECO:0000313" key="3">
    <source>
        <dbReference type="Proteomes" id="UP000566324"/>
    </source>
</evidence>
<name>A0A7W7B621_9SPHN</name>
<keyword evidence="1" id="KW-0472">Membrane</keyword>
<keyword evidence="1" id="KW-1133">Transmembrane helix</keyword>
<organism evidence="2 3">
    <name type="scientific">Sphingosinicella soli</name>
    <dbReference type="NCBI Taxonomy" id="333708"/>
    <lineage>
        <taxon>Bacteria</taxon>
        <taxon>Pseudomonadati</taxon>
        <taxon>Pseudomonadota</taxon>
        <taxon>Alphaproteobacteria</taxon>
        <taxon>Sphingomonadales</taxon>
        <taxon>Sphingosinicellaceae</taxon>
        <taxon>Sphingosinicella</taxon>
    </lineage>
</organism>
<keyword evidence="3" id="KW-1185">Reference proteome</keyword>
<comment type="caution">
    <text evidence="2">The sequence shown here is derived from an EMBL/GenBank/DDBJ whole genome shotgun (WGS) entry which is preliminary data.</text>
</comment>
<proteinExistence type="predicted"/>
<reference evidence="2 3" key="1">
    <citation type="submission" date="2020-08" db="EMBL/GenBank/DDBJ databases">
        <title>Genomic Encyclopedia of Type Strains, Phase IV (KMG-IV): sequencing the most valuable type-strain genomes for metagenomic binning, comparative biology and taxonomic classification.</title>
        <authorList>
            <person name="Goeker M."/>
        </authorList>
    </citation>
    <scope>NUCLEOTIDE SEQUENCE [LARGE SCALE GENOMIC DNA]</scope>
    <source>
        <strain evidence="2 3">DSM 17328</strain>
    </source>
</reference>
<evidence type="ECO:0000256" key="1">
    <source>
        <dbReference type="SAM" id="Phobius"/>
    </source>
</evidence>
<keyword evidence="1" id="KW-0812">Transmembrane</keyword>
<accession>A0A7W7B621</accession>
<feature type="transmembrane region" description="Helical" evidence="1">
    <location>
        <begin position="12"/>
        <end position="33"/>
    </location>
</feature>
<dbReference type="RefSeq" id="WP_184071781.1">
    <property type="nucleotide sequence ID" value="NZ_JACHNZ010000060.1"/>
</dbReference>
<dbReference type="AlphaFoldDB" id="A0A7W7B621"/>